<feature type="transmembrane region" description="Helical" evidence="2">
    <location>
        <begin position="51"/>
        <end position="78"/>
    </location>
</feature>
<dbReference type="STRING" id="446462.Amir_4263"/>
<name>C6WIM8_ACTMD</name>
<keyword evidence="2" id="KW-0472">Membrane</keyword>
<proteinExistence type="predicted"/>
<dbReference type="RefSeq" id="WP_015803005.1">
    <property type="nucleotide sequence ID" value="NC_013093.1"/>
</dbReference>
<dbReference type="KEGG" id="ami:Amir_4263"/>
<feature type="region of interest" description="Disordered" evidence="1">
    <location>
        <begin position="1"/>
        <end position="36"/>
    </location>
</feature>
<protein>
    <submittedName>
        <fullName evidence="3">Uncharacterized protein</fullName>
    </submittedName>
</protein>
<sequence length="110" mass="10975">MNESIDEHPSVSSNSANSDSNSDEGSGGNVAAVRAPAAEPPARLPLTKVDIAGLVLLLIGPALFPPIGYLAGALLIVVSPRWPTTPGASWGGSSGSGCPCCSAPRSRSPP</sequence>
<evidence type="ECO:0000256" key="2">
    <source>
        <dbReference type="SAM" id="Phobius"/>
    </source>
</evidence>
<evidence type="ECO:0000313" key="3">
    <source>
        <dbReference type="EMBL" id="ACU38118.1"/>
    </source>
</evidence>
<dbReference type="Proteomes" id="UP000002213">
    <property type="component" value="Chromosome"/>
</dbReference>
<dbReference type="AlphaFoldDB" id="C6WIM8"/>
<feature type="region of interest" description="Disordered" evidence="1">
    <location>
        <begin position="86"/>
        <end position="110"/>
    </location>
</feature>
<reference evidence="3 4" key="1">
    <citation type="journal article" date="2009" name="Stand. Genomic Sci.">
        <title>Complete genome sequence of Actinosynnema mirum type strain (101).</title>
        <authorList>
            <person name="Land M."/>
            <person name="Lapidus A."/>
            <person name="Mayilraj S."/>
            <person name="Chen F."/>
            <person name="Copeland A."/>
            <person name="Del Rio T.G."/>
            <person name="Nolan M."/>
            <person name="Lucas S."/>
            <person name="Tice H."/>
            <person name="Cheng J.F."/>
            <person name="Chertkov O."/>
            <person name="Bruce D."/>
            <person name="Goodwin L."/>
            <person name="Pitluck S."/>
            <person name="Rohde M."/>
            <person name="Goker M."/>
            <person name="Pati A."/>
            <person name="Ivanova N."/>
            <person name="Mavromatis K."/>
            <person name="Chen A."/>
            <person name="Palaniappan K."/>
            <person name="Hauser L."/>
            <person name="Chang Y.J."/>
            <person name="Jeffries C.C."/>
            <person name="Brettin T."/>
            <person name="Detter J.C."/>
            <person name="Han C."/>
            <person name="Chain P."/>
            <person name="Tindall B.J."/>
            <person name="Bristow J."/>
            <person name="Eisen J.A."/>
            <person name="Markowitz V."/>
            <person name="Hugenholtz P."/>
            <person name="Kyrpides N.C."/>
            <person name="Klenk H.P."/>
        </authorList>
    </citation>
    <scope>NUCLEOTIDE SEQUENCE [LARGE SCALE GENOMIC DNA]</scope>
    <source>
        <strain evidence="4">ATCC 29888 / DSM 43827 / JCM 3225 / NBRC 14064 / NCIMB 13271 / NRRL B-12336 / IMRU 3971 / 101</strain>
    </source>
</reference>
<keyword evidence="4" id="KW-1185">Reference proteome</keyword>
<evidence type="ECO:0000256" key="1">
    <source>
        <dbReference type="SAM" id="MobiDB-lite"/>
    </source>
</evidence>
<feature type="compositionally biased region" description="Low complexity" evidence="1">
    <location>
        <begin position="10"/>
        <end position="36"/>
    </location>
</feature>
<evidence type="ECO:0000313" key="4">
    <source>
        <dbReference type="Proteomes" id="UP000002213"/>
    </source>
</evidence>
<dbReference type="EMBL" id="CP001630">
    <property type="protein sequence ID" value="ACU38118.1"/>
    <property type="molecule type" value="Genomic_DNA"/>
</dbReference>
<accession>C6WIM8</accession>
<gene>
    <name evidence="3" type="ordered locus">Amir_4263</name>
</gene>
<keyword evidence="2" id="KW-0812">Transmembrane</keyword>
<dbReference type="HOGENOM" id="CLU_2165561_0_0_11"/>
<organism evidence="3 4">
    <name type="scientific">Actinosynnema mirum (strain ATCC 29888 / DSM 43827 / JCM 3225 / NBRC 14064 / NCIMB 13271 / NRRL B-12336 / IMRU 3971 / 101)</name>
    <dbReference type="NCBI Taxonomy" id="446462"/>
    <lineage>
        <taxon>Bacteria</taxon>
        <taxon>Bacillati</taxon>
        <taxon>Actinomycetota</taxon>
        <taxon>Actinomycetes</taxon>
        <taxon>Pseudonocardiales</taxon>
        <taxon>Pseudonocardiaceae</taxon>
        <taxon>Actinosynnema</taxon>
    </lineage>
</organism>
<keyword evidence="2" id="KW-1133">Transmembrane helix</keyword>